<accession>A0A7Z0LI96</accession>
<dbReference type="AlphaFoldDB" id="A0A7Z0LI96"/>
<dbReference type="InterPro" id="IPR025711">
    <property type="entry name" value="PepSY"/>
</dbReference>
<dbReference type="Pfam" id="PF13670">
    <property type="entry name" value="PepSY_2"/>
    <property type="match status" value="1"/>
</dbReference>
<dbReference type="EMBL" id="JACCDF010000001">
    <property type="protein sequence ID" value="NYS59383.1"/>
    <property type="molecule type" value="Genomic_DNA"/>
</dbReference>
<evidence type="ECO:0000256" key="2">
    <source>
        <dbReference type="SAM" id="SignalP"/>
    </source>
</evidence>
<feature type="region of interest" description="Disordered" evidence="1">
    <location>
        <begin position="81"/>
        <end position="133"/>
    </location>
</feature>
<feature type="signal peptide" evidence="2">
    <location>
        <begin position="1"/>
        <end position="21"/>
    </location>
</feature>
<evidence type="ECO:0000313" key="4">
    <source>
        <dbReference type="EMBL" id="NYS59383.1"/>
    </source>
</evidence>
<gene>
    <name evidence="4" type="ORF">HZS81_01170</name>
</gene>
<proteinExistence type="predicted"/>
<protein>
    <submittedName>
        <fullName evidence="4">PepSY domain-containing protein</fullName>
    </submittedName>
</protein>
<keyword evidence="2" id="KW-0732">Signal</keyword>
<feature type="compositionally biased region" description="Basic and acidic residues" evidence="1">
    <location>
        <begin position="98"/>
        <end position="109"/>
    </location>
</feature>
<feature type="chain" id="PRO_5030889645" evidence="2">
    <location>
        <begin position="22"/>
        <end position="133"/>
    </location>
</feature>
<dbReference type="RefSeq" id="WP_179928719.1">
    <property type="nucleotide sequence ID" value="NZ_JACCDF010000001.1"/>
</dbReference>
<organism evidence="4 5">
    <name type="scientific">Vreelandella salicampi</name>
    <dbReference type="NCBI Taxonomy" id="1449798"/>
    <lineage>
        <taxon>Bacteria</taxon>
        <taxon>Pseudomonadati</taxon>
        <taxon>Pseudomonadota</taxon>
        <taxon>Gammaproteobacteria</taxon>
        <taxon>Oceanospirillales</taxon>
        <taxon>Halomonadaceae</taxon>
        <taxon>Vreelandella</taxon>
    </lineage>
</organism>
<evidence type="ECO:0000313" key="5">
    <source>
        <dbReference type="Proteomes" id="UP000586119"/>
    </source>
</evidence>
<name>A0A7Z0LI96_9GAMM</name>
<evidence type="ECO:0000256" key="1">
    <source>
        <dbReference type="SAM" id="MobiDB-lite"/>
    </source>
</evidence>
<dbReference type="Proteomes" id="UP000586119">
    <property type="component" value="Unassembled WGS sequence"/>
</dbReference>
<comment type="caution">
    <text evidence="4">The sequence shown here is derived from an EMBL/GenBank/DDBJ whole genome shotgun (WGS) entry which is preliminary data.</text>
</comment>
<keyword evidence="5" id="KW-1185">Reference proteome</keyword>
<feature type="domain" description="PepSY" evidence="3">
    <location>
        <begin position="6"/>
        <end position="82"/>
    </location>
</feature>
<reference evidence="4 5" key="1">
    <citation type="journal article" date="2015" name="Int. J. Syst. Evol. Microbiol.">
        <title>Halomonas salicampi sp. nov., a halotolerant and alkalitolerant bacterium isolated from a saltern soil.</title>
        <authorList>
            <person name="Lee J.C."/>
            <person name="Kim Y.S."/>
            <person name="Yun B.S."/>
            <person name="Whang K.S."/>
        </authorList>
    </citation>
    <scope>NUCLEOTIDE SEQUENCE [LARGE SCALE GENOMIC DNA]</scope>
    <source>
        <strain evidence="4 5">BH103</strain>
    </source>
</reference>
<evidence type="ECO:0000259" key="3">
    <source>
        <dbReference type="Pfam" id="PF13670"/>
    </source>
</evidence>
<feature type="compositionally biased region" description="Acidic residues" evidence="1">
    <location>
        <begin position="86"/>
        <end position="97"/>
    </location>
</feature>
<sequence length="133" mass="14855">MKTNTVILSLALAFMSTPLLADDDCDDPMDTWQPRENLRQKLKAEGWTIYRIKVDDGCYEVKGEAPAGFRAEASYSPASLMLMELEREDDDDDDEDDDHYRHDSNKRDGMQGSVQPAAPTNGIVSGRPSVTVE</sequence>